<evidence type="ECO:0000256" key="2">
    <source>
        <dbReference type="ARBA" id="ARBA00022679"/>
    </source>
</evidence>
<evidence type="ECO:0000256" key="9">
    <source>
        <dbReference type="NCBIfam" id="TIGR00938"/>
    </source>
</evidence>
<evidence type="ECO:0000256" key="5">
    <source>
        <dbReference type="ARBA" id="ARBA00022777"/>
    </source>
</evidence>
<dbReference type="InterPro" id="IPR011009">
    <property type="entry name" value="Kinase-like_dom_sf"/>
</dbReference>
<keyword evidence="6 8" id="KW-0067">ATP-binding</keyword>
<dbReference type="PANTHER" id="PTHR21064:SF6">
    <property type="entry name" value="AMINOGLYCOSIDE PHOSPHOTRANSFERASE DOMAIN-CONTAINING PROTEIN"/>
    <property type="match status" value="1"/>
</dbReference>
<comment type="catalytic activity">
    <reaction evidence="8">
        <text>L-homoserine + ATP = O-phospho-L-homoserine + ADP + H(+)</text>
        <dbReference type="Rhea" id="RHEA:13985"/>
        <dbReference type="ChEBI" id="CHEBI:15378"/>
        <dbReference type="ChEBI" id="CHEBI:30616"/>
        <dbReference type="ChEBI" id="CHEBI:57476"/>
        <dbReference type="ChEBI" id="CHEBI:57590"/>
        <dbReference type="ChEBI" id="CHEBI:456216"/>
        <dbReference type="EC" id="2.7.1.39"/>
    </reaction>
</comment>
<evidence type="ECO:0000256" key="7">
    <source>
        <dbReference type="ARBA" id="ARBA00038240"/>
    </source>
</evidence>
<proteinExistence type="inferred from homology"/>
<dbReference type="Gene3D" id="3.90.1200.10">
    <property type="match status" value="1"/>
</dbReference>
<evidence type="ECO:0000256" key="3">
    <source>
        <dbReference type="ARBA" id="ARBA00022697"/>
    </source>
</evidence>
<name>A0ABU1MW12_9CAUL</name>
<dbReference type="Gene3D" id="3.30.200.20">
    <property type="entry name" value="Phosphorylase Kinase, domain 1"/>
    <property type="match status" value="1"/>
</dbReference>
<evidence type="ECO:0000256" key="4">
    <source>
        <dbReference type="ARBA" id="ARBA00022741"/>
    </source>
</evidence>
<dbReference type="Proteomes" id="UP001262754">
    <property type="component" value="Unassembled WGS sequence"/>
</dbReference>
<comment type="caution">
    <text evidence="11">The sequence shown here is derived from an EMBL/GenBank/DDBJ whole genome shotgun (WGS) entry which is preliminary data.</text>
</comment>
<comment type="similarity">
    <text evidence="7 8">Belongs to the pseudomonas-type ThrB family.</text>
</comment>
<evidence type="ECO:0000259" key="10">
    <source>
        <dbReference type="Pfam" id="PF01636"/>
    </source>
</evidence>
<dbReference type="InterPro" id="IPR005280">
    <property type="entry name" value="Homoserine_kinase_II"/>
</dbReference>
<evidence type="ECO:0000313" key="11">
    <source>
        <dbReference type="EMBL" id="MDR6530369.1"/>
    </source>
</evidence>
<reference evidence="11 12" key="1">
    <citation type="submission" date="2023-07" db="EMBL/GenBank/DDBJ databases">
        <title>Sorghum-associated microbial communities from plants grown in Nebraska, USA.</title>
        <authorList>
            <person name="Schachtman D."/>
        </authorList>
    </citation>
    <scope>NUCLEOTIDE SEQUENCE [LARGE SCALE GENOMIC DNA]</scope>
    <source>
        <strain evidence="11 12">DS2154</strain>
    </source>
</reference>
<dbReference type="HAMAP" id="MF_00301">
    <property type="entry name" value="Homoser_kinase_2"/>
    <property type="match status" value="1"/>
</dbReference>
<keyword evidence="12" id="KW-1185">Reference proteome</keyword>
<dbReference type="CDD" id="cd05153">
    <property type="entry name" value="HomoserineK_II"/>
    <property type="match status" value="1"/>
</dbReference>
<comment type="pathway">
    <text evidence="8">Amino-acid biosynthesis; L-threonine biosynthesis; L-threonine from L-aspartate: step 4/5.</text>
</comment>
<dbReference type="RefSeq" id="WP_310029901.1">
    <property type="nucleotide sequence ID" value="NZ_JAVDRL010000003.1"/>
</dbReference>
<keyword evidence="1 8" id="KW-0028">Amino-acid biosynthesis</keyword>
<dbReference type="InterPro" id="IPR002575">
    <property type="entry name" value="Aminoglycoside_PTrfase"/>
</dbReference>
<sequence length="320" mass="34977">MAVYTDITDDELAAFLSDYDLGQAVAFKGIAEGVENSNFLLETESGRFILTVYERRAKPEDLPYFLDLLTWLADRGYPSAKPIADRAGATLKTIRGKPAALVEFLPGLSARRPTVAHCREAGEGLAWLHLAGEGYPARRANDLGQPHWAPLFAKHRKAADGLKPGLSATIDKDLAELALSWPRGLPTGVIHADYFPDNVFFKPDGKFAAAIDFYFACDDAFAYDIAVTLNAWCFEADGSFNITAARALVAGYERRRPLSPTERDAIPILARGAAMRFFLTRLADWGATPAGALVKPKDPLEYERKLAVHREGLSLFGTGA</sequence>
<accession>A0ABU1MW12</accession>
<keyword evidence="3 8" id="KW-0791">Threonine biosynthesis</keyword>
<gene>
    <name evidence="8" type="primary">thrB</name>
    <name evidence="11" type="ORF">J2800_001105</name>
</gene>
<dbReference type="PANTHER" id="PTHR21064">
    <property type="entry name" value="AMINOGLYCOSIDE PHOSPHOTRANSFERASE DOMAIN-CONTAINING PROTEIN-RELATED"/>
    <property type="match status" value="1"/>
</dbReference>
<dbReference type="EC" id="2.7.1.39" evidence="8 9"/>
<protein>
    <recommendedName>
        <fullName evidence="8 9">Homoserine kinase</fullName>
        <shortName evidence="8">HK</shortName>
        <shortName evidence="8">HSK</shortName>
        <ecNumber evidence="8 9">2.7.1.39</ecNumber>
    </recommendedName>
</protein>
<evidence type="ECO:0000256" key="8">
    <source>
        <dbReference type="HAMAP-Rule" id="MF_00301"/>
    </source>
</evidence>
<keyword evidence="4 8" id="KW-0547">Nucleotide-binding</keyword>
<keyword evidence="2 8" id="KW-0808">Transferase</keyword>
<dbReference type="NCBIfam" id="NF003558">
    <property type="entry name" value="PRK05231.1"/>
    <property type="match status" value="1"/>
</dbReference>
<dbReference type="NCBIfam" id="TIGR00938">
    <property type="entry name" value="thrB_alt"/>
    <property type="match status" value="1"/>
</dbReference>
<evidence type="ECO:0000256" key="1">
    <source>
        <dbReference type="ARBA" id="ARBA00022605"/>
    </source>
</evidence>
<evidence type="ECO:0000313" key="12">
    <source>
        <dbReference type="Proteomes" id="UP001262754"/>
    </source>
</evidence>
<evidence type="ECO:0000256" key="6">
    <source>
        <dbReference type="ARBA" id="ARBA00022840"/>
    </source>
</evidence>
<dbReference type="GO" id="GO:0004413">
    <property type="term" value="F:homoserine kinase activity"/>
    <property type="evidence" value="ECO:0007669"/>
    <property type="project" value="UniProtKB-EC"/>
</dbReference>
<dbReference type="SUPFAM" id="SSF56112">
    <property type="entry name" value="Protein kinase-like (PK-like)"/>
    <property type="match status" value="1"/>
</dbReference>
<feature type="domain" description="Aminoglycoside phosphotransferase" evidence="10">
    <location>
        <begin position="27"/>
        <end position="258"/>
    </location>
</feature>
<organism evidence="11 12">
    <name type="scientific">Caulobacter rhizosphaerae</name>
    <dbReference type="NCBI Taxonomy" id="2010972"/>
    <lineage>
        <taxon>Bacteria</taxon>
        <taxon>Pseudomonadati</taxon>
        <taxon>Pseudomonadota</taxon>
        <taxon>Alphaproteobacteria</taxon>
        <taxon>Caulobacterales</taxon>
        <taxon>Caulobacteraceae</taxon>
        <taxon>Caulobacter</taxon>
    </lineage>
</organism>
<dbReference type="InterPro" id="IPR050249">
    <property type="entry name" value="Pseudomonas-type_ThrB"/>
</dbReference>
<dbReference type="Pfam" id="PF01636">
    <property type="entry name" value="APH"/>
    <property type="match status" value="1"/>
</dbReference>
<dbReference type="EMBL" id="JAVDRL010000003">
    <property type="protein sequence ID" value="MDR6530369.1"/>
    <property type="molecule type" value="Genomic_DNA"/>
</dbReference>
<keyword evidence="5 8" id="KW-0418">Kinase</keyword>